<dbReference type="RefSeq" id="WP_037390565.1">
    <property type="nucleotide sequence ID" value="NZ_CP013107.1"/>
</dbReference>
<keyword evidence="2" id="KW-1185">Reference proteome</keyword>
<evidence type="ECO:0000313" key="2">
    <source>
        <dbReference type="Proteomes" id="UP000182306"/>
    </source>
</evidence>
<proteinExistence type="predicted"/>
<organism evidence="1 2">
    <name type="scientific">Sinorhizobium americanum</name>
    <dbReference type="NCBI Taxonomy" id="194963"/>
    <lineage>
        <taxon>Bacteria</taxon>
        <taxon>Pseudomonadati</taxon>
        <taxon>Pseudomonadota</taxon>
        <taxon>Alphaproteobacteria</taxon>
        <taxon>Hyphomicrobiales</taxon>
        <taxon>Rhizobiaceae</taxon>
        <taxon>Sinorhizobium/Ensifer group</taxon>
        <taxon>Sinorhizobium</taxon>
    </lineage>
</organism>
<reference evidence="1 2" key="1">
    <citation type="submission" date="2015-10" db="EMBL/GenBank/DDBJ databases">
        <title>Genomic differences between typical nodule nitrogen-fixing rhizobial strains and those coming from bean seeds.</title>
        <authorList>
            <person name="Peralta H."/>
            <person name="Aguilar-Vera A."/>
            <person name="Diaz R."/>
            <person name="Mora Y."/>
            <person name="Martinez-Batallar G."/>
            <person name="Salazar E."/>
            <person name="Vargas-Lagunas C."/>
            <person name="Encarnacion S."/>
            <person name="Girard L."/>
            <person name="Mora J."/>
        </authorList>
    </citation>
    <scope>NUCLEOTIDE SEQUENCE [LARGE SCALE GENOMIC DNA]</scope>
    <source>
        <strain evidence="1 2">CFNEI 73</strain>
    </source>
</reference>
<sequence>MNLVDLVLTVCMLADPSRCRTEHLYFQSHGSLVQCMMLAPAEIAKWSASHPGLKIVRWKCVFPPGEREI</sequence>
<dbReference type="KEGG" id="same:SAMCFNEI73_Ch0097"/>
<evidence type="ECO:0000313" key="1">
    <source>
        <dbReference type="EMBL" id="APG89433.1"/>
    </source>
</evidence>
<dbReference type="AlphaFoldDB" id="A0A1L3LHC9"/>
<dbReference type="Proteomes" id="UP000182306">
    <property type="component" value="Chromosome"/>
</dbReference>
<accession>A0A1L3LHC9</accession>
<name>A0A1L3LHC9_9HYPH</name>
<dbReference type="OrthoDB" id="7363897at2"/>
<gene>
    <name evidence="1" type="ORF">SAMCFNEI73_Ch0097</name>
</gene>
<dbReference type="STRING" id="194963.SAMCFNEI73_Ch0097"/>
<protein>
    <submittedName>
        <fullName evidence="1">Uncharacterized protein</fullName>
    </submittedName>
</protein>
<dbReference type="EMBL" id="CP013107">
    <property type="protein sequence ID" value="APG89433.1"/>
    <property type="molecule type" value="Genomic_DNA"/>
</dbReference>